<evidence type="ECO:0000256" key="2">
    <source>
        <dbReference type="ARBA" id="ARBA00009399"/>
    </source>
</evidence>
<proteinExistence type="inferred from homology"/>
<dbReference type="GO" id="GO:0000271">
    <property type="term" value="P:polysaccharide biosynthetic process"/>
    <property type="evidence" value="ECO:0007669"/>
    <property type="project" value="InterPro"/>
</dbReference>
<dbReference type="InterPro" id="IPR007267">
    <property type="entry name" value="GtrA_DPMS_TM"/>
</dbReference>
<feature type="transmembrane region" description="Helical" evidence="6">
    <location>
        <begin position="103"/>
        <end position="124"/>
    </location>
</feature>
<organism evidence="8 9">
    <name type="scientific">Candidatus Mucispirillum faecigallinarum</name>
    <dbReference type="NCBI Taxonomy" id="2838699"/>
    <lineage>
        <taxon>Bacteria</taxon>
        <taxon>Pseudomonadati</taxon>
        <taxon>Deferribacterota</taxon>
        <taxon>Deferribacteres</taxon>
        <taxon>Deferribacterales</taxon>
        <taxon>Mucispirillaceae</taxon>
        <taxon>Mucispirillum</taxon>
    </lineage>
</organism>
<accession>A0A9D2KA89</accession>
<comment type="similarity">
    <text evidence="2">Belongs to the GtrA family.</text>
</comment>
<dbReference type="EMBL" id="DXAQ01000062">
    <property type="protein sequence ID" value="HIZ89074.1"/>
    <property type="molecule type" value="Genomic_DNA"/>
</dbReference>
<dbReference type="PANTHER" id="PTHR38459:SF1">
    <property type="entry name" value="PROPHAGE BACTOPRENOL-LINKED GLUCOSE TRANSLOCASE HOMOLOG"/>
    <property type="match status" value="1"/>
</dbReference>
<gene>
    <name evidence="8" type="ORF">H9804_03950</name>
</gene>
<name>A0A9D2KA89_9BACT</name>
<dbReference type="GO" id="GO:0005886">
    <property type="term" value="C:plasma membrane"/>
    <property type="evidence" value="ECO:0007669"/>
    <property type="project" value="TreeGrafter"/>
</dbReference>
<evidence type="ECO:0000256" key="3">
    <source>
        <dbReference type="ARBA" id="ARBA00022692"/>
    </source>
</evidence>
<reference evidence="8" key="2">
    <citation type="submission" date="2021-04" db="EMBL/GenBank/DDBJ databases">
        <authorList>
            <person name="Gilroy R."/>
        </authorList>
    </citation>
    <scope>NUCLEOTIDE SEQUENCE</scope>
    <source>
        <strain evidence="8">ChiW4-1371</strain>
    </source>
</reference>
<protein>
    <submittedName>
        <fullName evidence="8">GtrA family protein</fullName>
    </submittedName>
</protein>
<comment type="subcellular location">
    <subcellularLocation>
        <location evidence="1">Membrane</location>
        <topology evidence="1">Multi-pass membrane protein</topology>
    </subcellularLocation>
</comment>
<evidence type="ECO:0000256" key="5">
    <source>
        <dbReference type="ARBA" id="ARBA00023136"/>
    </source>
</evidence>
<feature type="transmembrane region" description="Helical" evidence="6">
    <location>
        <begin position="12"/>
        <end position="30"/>
    </location>
</feature>
<comment type="caution">
    <text evidence="8">The sequence shown here is derived from an EMBL/GenBank/DDBJ whole genome shotgun (WGS) entry which is preliminary data.</text>
</comment>
<evidence type="ECO:0000256" key="6">
    <source>
        <dbReference type="SAM" id="Phobius"/>
    </source>
</evidence>
<feature type="domain" description="GtrA/DPMS transmembrane" evidence="7">
    <location>
        <begin position="11"/>
        <end position="125"/>
    </location>
</feature>
<keyword evidence="3 6" id="KW-0812">Transmembrane</keyword>
<evidence type="ECO:0000256" key="1">
    <source>
        <dbReference type="ARBA" id="ARBA00004141"/>
    </source>
</evidence>
<evidence type="ECO:0000256" key="4">
    <source>
        <dbReference type="ARBA" id="ARBA00022989"/>
    </source>
</evidence>
<reference evidence="8" key="1">
    <citation type="journal article" date="2021" name="PeerJ">
        <title>Extensive microbial diversity within the chicken gut microbiome revealed by metagenomics and culture.</title>
        <authorList>
            <person name="Gilroy R."/>
            <person name="Ravi A."/>
            <person name="Getino M."/>
            <person name="Pursley I."/>
            <person name="Horton D.L."/>
            <person name="Alikhan N.F."/>
            <person name="Baker D."/>
            <person name="Gharbi K."/>
            <person name="Hall N."/>
            <person name="Watson M."/>
            <person name="Adriaenssens E.M."/>
            <person name="Foster-Nyarko E."/>
            <person name="Jarju S."/>
            <person name="Secka A."/>
            <person name="Antonio M."/>
            <person name="Oren A."/>
            <person name="Chaudhuri R.R."/>
            <person name="La Ragione R."/>
            <person name="Hildebrand F."/>
            <person name="Pallen M.J."/>
        </authorList>
    </citation>
    <scope>NUCLEOTIDE SEQUENCE</scope>
    <source>
        <strain evidence="8">ChiW4-1371</strain>
    </source>
</reference>
<keyword evidence="5 6" id="KW-0472">Membrane</keyword>
<dbReference type="AlphaFoldDB" id="A0A9D2KA89"/>
<dbReference type="Pfam" id="PF04138">
    <property type="entry name" value="GtrA_DPMS_TM"/>
    <property type="match status" value="1"/>
</dbReference>
<evidence type="ECO:0000259" key="7">
    <source>
        <dbReference type="Pfam" id="PF04138"/>
    </source>
</evidence>
<dbReference type="Proteomes" id="UP000824176">
    <property type="component" value="Unassembled WGS sequence"/>
</dbReference>
<evidence type="ECO:0000313" key="9">
    <source>
        <dbReference type="Proteomes" id="UP000824176"/>
    </source>
</evidence>
<sequence length="129" mass="14716">MIKNLSTQAAKFIIIGIFATIINYLCFYILYNFVHINYMLSSAIGFLSGVIAGFPFNKNWTFKSNKQSLKVIIPYITVYLISLILSLILLKIQVEILNINPKIANFICICFTTVTNFLGTKIFVFRNSK</sequence>
<evidence type="ECO:0000313" key="8">
    <source>
        <dbReference type="EMBL" id="HIZ89074.1"/>
    </source>
</evidence>
<keyword evidence="4 6" id="KW-1133">Transmembrane helix</keyword>
<feature type="transmembrane region" description="Helical" evidence="6">
    <location>
        <begin position="36"/>
        <end position="56"/>
    </location>
</feature>
<dbReference type="PANTHER" id="PTHR38459">
    <property type="entry name" value="PROPHAGE BACTOPRENOL-LINKED GLUCOSE TRANSLOCASE HOMOLOG"/>
    <property type="match status" value="1"/>
</dbReference>
<dbReference type="InterPro" id="IPR051401">
    <property type="entry name" value="GtrA_CellWall_Glycosyl"/>
</dbReference>
<feature type="transmembrane region" description="Helical" evidence="6">
    <location>
        <begin position="68"/>
        <end position="91"/>
    </location>
</feature>